<proteinExistence type="predicted"/>
<dbReference type="EMBL" id="JAVLVU010000001">
    <property type="protein sequence ID" value="MDT3403806.1"/>
    <property type="molecule type" value="Genomic_DNA"/>
</dbReference>
<accession>A0ABU3GWG1</accession>
<keyword evidence="2" id="KW-1185">Reference proteome</keyword>
<reference evidence="2" key="1">
    <citation type="submission" date="2023-07" db="EMBL/GenBank/DDBJ databases">
        <title>Functional and genomic diversity of the sorghum phyllosphere microbiome.</title>
        <authorList>
            <person name="Shade A."/>
        </authorList>
    </citation>
    <scope>NUCLEOTIDE SEQUENCE [LARGE SCALE GENOMIC DNA]</scope>
    <source>
        <strain evidence="2">SORGH_AS_0422</strain>
    </source>
</reference>
<dbReference type="Proteomes" id="UP001258315">
    <property type="component" value="Unassembled WGS sequence"/>
</dbReference>
<gene>
    <name evidence="1" type="ORF">QE417_002878</name>
</gene>
<organism evidence="1 2">
    <name type="scientific">Mucilaginibacter terrae</name>
    <dbReference type="NCBI Taxonomy" id="1955052"/>
    <lineage>
        <taxon>Bacteria</taxon>
        <taxon>Pseudomonadati</taxon>
        <taxon>Bacteroidota</taxon>
        <taxon>Sphingobacteriia</taxon>
        <taxon>Sphingobacteriales</taxon>
        <taxon>Sphingobacteriaceae</taxon>
        <taxon>Mucilaginibacter</taxon>
    </lineage>
</organism>
<protein>
    <recommendedName>
        <fullName evidence="3">SusC/RagA family TonB-linked outer membrane protein</fullName>
    </recommendedName>
</protein>
<comment type="caution">
    <text evidence="1">The sequence shown here is derived from an EMBL/GenBank/DDBJ whole genome shotgun (WGS) entry which is preliminary data.</text>
</comment>
<evidence type="ECO:0008006" key="3">
    <source>
        <dbReference type="Google" id="ProtNLM"/>
    </source>
</evidence>
<evidence type="ECO:0000313" key="1">
    <source>
        <dbReference type="EMBL" id="MDT3403806.1"/>
    </source>
</evidence>
<sequence>MPLTKKIDFSASFNGSKGNDVLDGQDYYLYNMEGSGNNYADVVNRYRNPANPGNGTVYRASRGGTQSNSTRLSNFYLQDGSFLRCNNITLGYTLPKIANGKLGISSARIFASVVNAFTITKYKGYNPEVDYNYTSGASNSTQPPNLAPGVDYGVYPLVRSYNLGLRVAF</sequence>
<evidence type="ECO:0000313" key="2">
    <source>
        <dbReference type="Proteomes" id="UP001258315"/>
    </source>
</evidence>
<dbReference type="RefSeq" id="WP_311951113.1">
    <property type="nucleotide sequence ID" value="NZ_JAVLVU010000001.1"/>
</dbReference>
<name>A0ABU3GWG1_9SPHI</name>